<dbReference type="EMBL" id="MN136198">
    <property type="protein sequence ID" value="QEM43050.1"/>
    <property type="molecule type" value="Genomic_DNA"/>
</dbReference>
<name>A0A7D0NDA2_9CAUD</name>
<evidence type="ECO:0000313" key="1">
    <source>
        <dbReference type="EMBL" id="QEM43050.1"/>
    </source>
</evidence>
<gene>
    <name evidence="1" type="ORF">AC4HA13_0075</name>
</gene>
<evidence type="ECO:0000313" key="2">
    <source>
        <dbReference type="Proteomes" id="UP000509770"/>
    </source>
</evidence>
<organism evidence="1 2">
    <name type="scientific">Escherichia phage vB_EcoM_4HA13</name>
    <dbReference type="NCBI Taxonomy" id="2601675"/>
    <lineage>
        <taxon>Viruses</taxon>
        <taxon>Duplodnaviria</taxon>
        <taxon>Heunggongvirae</taxon>
        <taxon>Uroviricota</taxon>
        <taxon>Caudoviricetes</taxon>
        <taxon>Chaseviridae</taxon>
        <taxon>Cleopatravirinae</taxon>
        <taxon>Sabourvirus</taxon>
        <taxon>Sabourvirus sv4HA13</taxon>
    </lineage>
</organism>
<dbReference type="Proteomes" id="UP000509770">
    <property type="component" value="Segment"/>
</dbReference>
<proteinExistence type="predicted"/>
<sequence>MTKRLQYPTYWASGGTATDPDLDTTAPSYEANRYKQHGWHAEKPPNFWQNFLSQITDEKIIARMVDGFQLFDSSVTYSEGAVYRKGDKFYKIESGVEQEILEVKLAVYQSLIDGMDRLLSDHLSADNPHQITVDKLVGGGYIKTDVDKFFGDPNDPQTIVFHKAQKGAGVHGETATSTGTLPAATGGTFTGDVIFLDGVIIQVTPSKSIHMNKATALFEIVNGTYSIGVDANGNGYIVGTSGTALIISELNLDTLTMKYNNSYALPPPFIRANMCSGLSDGSGIGVWTLDTPADPVFADGLQVDNNAAVLTFESIAGIPVTVHLLVTLADGTKQSIVKDFADWNSHPQTGSLQTVVGKAFGGTDPKYFREYTVYPTLTARQKTMLVNK</sequence>
<reference evidence="1" key="1">
    <citation type="submission" date="2019-07" db="EMBL/GenBank/DDBJ databases">
        <authorList>
            <person name="Lin J."/>
            <person name="Cucic S."/>
            <person name="Klem A."/>
            <person name="Kropinski A."/>
            <person name="Anany H."/>
        </authorList>
    </citation>
    <scope>NUCLEOTIDE SEQUENCE [LARGE SCALE GENOMIC DNA]</scope>
</reference>
<accession>A0A7D0NDA2</accession>
<protein>
    <submittedName>
        <fullName evidence="1">Uncharacterized protein</fullName>
    </submittedName>
</protein>
<keyword evidence="2" id="KW-1185">Reference proteome</keyword>